<accession>A0A0A7TWV5</accession>
<dbReference type="GeneID" id="26646670"/>
<keyword evidence="2" id="KW-0540">Nuclease</keyword>
<protein>
    <submittedName>
        <fullName evidence="2">HNH homing endonuclease</fullName>
    </submittedName>
</protein>
<dbReference type="SUPFAM" id="SSF54060">
    <property type="entry name" value="His-Me finger endonucleases"/>
    <property type="match status" value="1"/>
</dbReference>
<keyword evidence="2" id="KW-0378">Hydrolase</keyword>
<evidence type="ECO:0000313" key="3">
    <source>
        <dbReference type="Proteomes" id="UP000031070"/>
    </source>
</evidence>
<dbReference type="Gene3D" id="3.90.75.20">
    <property type="match status" value="1"/>
</dbReference>
<keyword evidence="2" id="KW-0255">Endonuclease</keyword>
<keyword evidence="3" id="KW-1185">Reference proteome</keyword>
<evidence type="ECO:0000259" key="1">
    <source>
        <dbReference type="Pfam" id="PF13392"/>
    </source>
</evidence>
<dbReference type="Pfam" id="PF13392">
    <property type="entry name" value="HNH_3"/>
    <property type="match status" value="1"/>
</dbReference>
<evidence type="ECO:0000313" key="2">
    <source>
        <dbReference type="EMBL" id="AJA73596.1"/>
    </source>
</evidence>
<proteinExistence type="predicted"/>
<dbReference type="OrthoDB" id="21336at10239"/>
<dbReference type="RefSeq" id="YP_009194793.1">
    <property type="nucleotide sequence ID" value="NC_028754.1"/>
</dbReference>
<dbReference type="GO" id="GO:0004519">
    <property type="term" value="F:endonuclease activity"/>
    <property type="evidence" value="ECO:0007669"/>
    <property type="project" value="UniProtKB-KW"/>
</dbReference>
<feature type="domain" description="HNH nuclease" evidence="1">
    <location>
        <begin position="76"/>
        <end position="119"/>
    </location>
</feature>
<dbReference type="InterPro" id="IPR003615">
    <property type="entry name" value="HNH_nuc"/>
</dbReference>
<gene>
    <name evidence="2" type="ORF">CPT_Shivani149</name>
</gene>
<dbReference type="EMBL" id="KP143763">
    <property type="protein sequence ID" value="AJA73596.1"/>
    <property type="molecule type" value="Genomic_DNA"/>
</dbReference>
<dbReference type="KEGG" id="vg:26646670"/>
<reference evidence="3" key="1">
    <citation type="submission" date="2014-11" db="EMBL/GenBank/DDBJ databases">
        <title>Complete Genome of Salmonella enterica serovar Typhimurium Siphophage Shivani.</title>
        <authorList>
            <person name="Piya D."/>
            <person name="Xie Y."/>
            <person name="Hernandez A.C."/>
            <person name="Everett G.F.K."/>
        </authorList>
    </citation>
    <scope>NUCLEOTIDE SEQUENCE [LARGE SCALE GENOMIC DNA]</scope>
</reference>
<dbReference type="Proteomes" id="UP000031070">
    <property type="component" value="Segment"/>
</dbReference>
<organism evidence="2 3">
    <name type="scientific">Salmonella phage Shivani</name>
    <dbReference type="NCBI Taxonomy" id="1572715"/>
    <lineage>
        <taxon>Viruses</taxon>
        <taxon>Duplodnaviria</taxon>
        <taxon>Heunggongvirae</taxon>
        <taxon>Uroviricota</taxon>
        <taxon>Caudoviricetes</taxon>
        <taxon>Demerecviridae</taxon>
        <taxon>Markadamsvirinae</taxon>
        <taxon>Tequintavirus</taxon>
        <taxon>Tequintavirus shivani</taxon>
    </lineage>
</organism>
<dbReference type="Gene3D" id="1.20.5.2050">
    <property type="match status" value="1"/>
</dbReference>
<name>A0A0A7TWV5_9CAUD</name>
<dbReference type="InterPro" id="IPR044925">
    <property type="entry name" value="His-Me_finger_sf"/>
</dbReference>
<sequence length="200" mass="23448">MGQSLWFVQLLGYSKYQDYRRSSVLTQERLKEVLRYDPNTGIFVNLQSRGNKKAGSIAGTRDKDGYIVIRIDRLPYRAHRLAFLYMEGYMPVEVDHDNRVRDDNRWDNLFDASRQENMRNRPSWGISGYLGVSWNKLKQKWQVRVQDSKGNQISGGFFPYQDLKLAVEKANTMRIQFHGPRAVQELFKGYKVSSVEELNK</sequence>